<dbReference type="RefSeq" id="WP_204840656.1">
    <property type="nucleotide sequence ID" value="NZ_JAFBCL010000001.1"/>
</dbReference>
<dbReference type="Gene3D" id="3.30.1380.10">
    <property type="match status" value="1"/>
</dbReference>
<gene>
    <name evidence="3" type="ORF">J7S33_02245</name>
    <name evidence="2" type="ORF">JOE68_000422</name>
</gene>
<dbReference type="GO" id="GO:0004180">
    <property type="term" value="F:carboxypeptidase activity"/>
    <property type="evidence" value="ECO:0007669"/>
    <property type="project" value="UniProtKB-KW"/>
</dbReference>
<dbReference type="Proteomes" id="UP001195724">
    <property type="component" value="Unassembled WGS sequence"/>
</dbReference>
<dbReference type="InterPro" id="IPR009045">
    <property type="entry name" value="Zn_M74/Hedgehog-like"/>
</dbReference>
<dbReference type="PANTHER" id="PTHR34385">
    <property type="entry name" value="D-ALANYL-D-ALANINE CARBOXYPEPTIDASE"/>
    <property type="match status" value="1"/>
</dbReference>
<evidence type="ECO:0000259" key="1">
    <source>
        <dbReference type="Pfam" id="PF02557"/>
    </source>
</evidence>
<dbReference type="InterPro" id="IPR052179">
    <property type="entry name" value="DD-CPase-like"/>
</dbReference>
<dbReference type="EMBL" id="JAFBCL010000001">
    <property type="protein sequence ID" value="MBM7809557.1"/>
    <property type="molecule type" value="Genomic_DNA"/>
</dbReference>
<evidence type="ECO:0000313" key="2">
    <source>
        <dbReference type="EMBL" id="MBM7809557.1"/>
    </source>
</evidence>
<dbReference type="Pfam" id="PF02557">
    <property type="entry name" value="VanY"/>
    <property type="match status" value="1"/>
</dbReference>
<keyword evidence="5" id="KW-1185">Reference proteome</keyword>
<dbReference type="Proteomes" id="UP000671828">
    <property type="component" value="Chromosome"/>
</dbReference>
<feature type="domain" description="D-alanyl-D-alanine carboxypeptidase-like core" evidence="1">
    <location>
        <begin position="77"/>
        <end position="180"/>
    </location>
</feature>
<proteinExistence type="predicted"/>
<keyword evidence="3" id="KW-0645">Protease</keyword>
<sequence length="198" mass="21138">MSKTSTTGFRRVSTGVLVAVAVAAAALAGLGATGRVALVDDPVPGRALAILEEVAGPETGPPCPIDARYVDEEVDGLRPDVSAAWQRLRDAAQAQGVRLCVQDGKRSVGQQQREFADAVQRFGNAELAGRYVLPPEKSMHVKGTAVDVQPLESAAWVERNGPALGWCRRYLNEEWHFEYEPGYATGGCPTMLPSATGY</sequence>
<name>A0A8T8HZB3_9PSEU</name>
<keyword evidence="3" id="KW-0378">Hydrolase</keyword>
<evidence type="ECO:0000313" key="3">
    <source>
        <dbReference type="EMBL" id="QTR03872.1"/>
    </source>
</evidence>
<dbReference type="PANTHER" id="PTHR34385:SF1">
    <property type="entry name" value="PEPTIDOGLYCAN L-ALANYL-D-GLUTAMATE ENDOPEPTIDASE CWLK"/>
    <property type="match status" value="1"/>
</dbReference>
<keyword evidence="3" id="KW-0121">Carboxypeptidase</keyword>
<reference evidence="3" key="2">
    <citation type="submission" date="2021-04" db="EMBL/GenBank/DDBJ databases">
        <title>Saccharothrix algeriensis WGS.</title>
        <authorList>
            <person name="Stuskova K."/>
            <person name="Hakalova E."/>
            <person name="Tebbal A.B."/>
            <person name="Eichmeier A."/>
        </authorList>
    </citation>
    <scope>NUCLEOTIDE SEQUENCE</scope>
    <source>
        <strain evidence="3">NRRL B-24137</strain>
    </source>
</reference>
<reference evidence="2 5" key="1">
    <citation type="submission" date="2021-01" db="EMBL/GenBank/DDBJ databases">
        <title>Sequencing the genomes of 1000 actinobacteria strains.</title>
        <authorList>
            <person name="Klenk H.-P."/>
        </authorList>
    </citation>
    <scope>NUCLEOTIDE SEQUENCE [LARGE SCALE GENOMIC DNA]</scope>
    <source>
        <strain evidence="2 5">DSM 44581</strain>
    </source>
</reference>
<evidence type="ECO:0000313" key="5">
    <source>
        <dbReference type="Proteomes" id="UP001195724"/>
    </source>
</evidence>
<protein>
    <submittedName>
        <fullName evidence="3">D-alanyl-D-alanine carboxypeptidase family protein</fullName>
    </submittedName>
</protein>
<dbReference type="EMBL" id="CP072788">
    <property type="protein sequence ID" value="QTR03872.1"/>
    <property type="molecule type" value="Genomic_DNA"/>
</dbReference>
<evidence type="ECO:0000313" key="4">
    <source>
        <dbReference type="Proteomes" id="UP000671828"/>
    </source>
</evidence>
<accession>A0A8T8HZB3</accession>
<organism evidence="3 4">
    <name type="scientific">Saccharothrix algeriensis</name>
    <dbReference type="NCBI Taxonomy" id="173560"/>
    <lineage>
        <taxon>Bacteria</taxon>
        <taxon>Bacillati</taxon>
        <taxon>Actinomycetota</taxon>
        <taxon>Actinomycetes</taxon>
        <taxon>Pseudonocardiales</taxon>
        <taxon>Pseudonocardiaceae</taxon>
        <taxon>Saccharothrix</taxon>
    </lineage>
</organism>
<dbReference type="SUPFAM" id="SSF55166">
    <property type="entry name" value="Hedgehog/DD-peptidase"/>
    <property type="match status" value="1"/>
</dbReference>
<dbReference type="InterPro" id="IPR003709">
    <property type="entry name" value="VanY-like_core_dom"/>
</dbReference>
<dbReference type="AlphaFoldDB" id="A0A8T8HZB3"/>
<dbReference type="GO" id="GO:0006508">
    <property type="term" value="P:proteolysis"/>
    <property type="evidence" value="ECO:0007669"/>
    <property type="project" value="InterPro"/>
</dbReference>